<dbReference type="Pfam" id="PF14023">
    <property type="entry name" value="Bestrophin-like"/>
    <property type="match status" value="1"/>
</dbReference>
<sequence>MPILGIVLLLSGSAMATAAVFVVARLVPVARRKVHNDVLGFVYAEIGVIYAVVLAMVVVGVWETRSQAHENTYTETNALLQLTWYSSSLPQPDRTRLGTLVERYTGTVIDDEWPLLAEQRDDPAAWRQFTEIRSLVNTQEPETGADQVRYEGALEAVAQLGDGPPRARQRGGDGGRTRPAVDGSAPRRPGHRRVRPPLRRGEPARPRGRGLLTDVRRGRDAADRLFNYPFSGPFLRTERE</sequence>
<keyword evidence="2" id="KW-0472">Membrane</keyword>
<name>A0AAU2A2K9_9ACTN</name>
<reference evidence="3" key="1">
    <citation type="submission" date="2022-10" db="EMBL/GenBank/DDBJ databases">
        <title>The complete genomes of actinobacterial strains from the NBC collection.</title>
        <authorList>
            <person name="Joergensen T.S."/>
            <person name="Alvarez Arevalo M."/>
            <person name="Sterndorff E.B."/>
            <person name="Faurdal D."/>
            <person name="Vuksanovic O."/>
            <person name="Mourched A.-S."/>
            <person name="Charusanti P."/>
            <person name="Shaw S."/>
            <person name="Blin K."/>
            <person name="Weber T."/>
        </authorList>
    </citation>
    <scope>NUCLEOTIDE SEQUENCE</scope>
    <source>
        <strain evidence="3">NBC_00093</strain>
    </source>
</reference>
<organism evidence="3">
    <name type="scientific">Streptomyces sp. NBC_00093</name>
    <dbReference type="NCBI Taxonomy" id="2975649"/>
    <lineage>
        <taxon>Bacteria</taxon>
        <taxon>Bacillati</taxon>
        <taxon>Actinomycetota</taxon>
        <taxon>Actinomycetes</taxon>
        <taxon>Kitasatosporales</taxon>
        <taxon>Streptomycetaceae</taxon>
        <taxon>Streptomyces</taxon>
    </lineage>
</organism>
<proteinExistence type="predicted"/>
<evidence type="ECO:0000256" key="2">
    <source>
        <dbReference type="SAM" id="Phobius"/>
    </source>
</evidence>
<protein>
    <submittedName>
        <fullName evidence="3">DUF4239 domain-containing protein</fullName>
    </submittedName>
</protein>
<keyword evidence="2" id="KW-1133">Transmembrane helix</keyword>
<feature type="transmembrane region" description="Helical" evidence="2">
    <location>
        <begin position="42"/>
        <end position="62"/>
    </location>
</feature>
<feature type="region of interest" description="Disordered" evidence="1">
    <location>
        <begin position="159"/>
        <end position="216"/>
    </location>
</feature>
<feature type="compositionally biased region" description="Basic residues" evidence="1">
    <location>
        <begin position="188"/>
        <end position="198"/>
    </location>
</feature>
<dbReference type="AlphaFoldDB" id="A0AAU2A2K9"/>
<evidence type="ECO:0000256" key="1">
    <source>
        <dbReference type="SAM" id="MobiDB-lite"/>
    </source>
</evidence>
<dbReference type="EMBL" id="CP108222">
    <property type="protein sequence ID" value="WTT18844.1"/>
    <property type="molecule type" value="Genomic_DNA"/>
</dbReference>
<accession>A0AAU2A2K9</accession>
<gene>
    <name evidence="3" type="ORF">OHA22_26595</name>
</gene>
<evidence type="ECO:0000313" key="3">
    <source>
        <dbReference type="EMBL" id="WTT18844.1"/>
    </source>
</evidence>
<dbReference type="InterPro" id="IPR025333">
    <property type="entry name" value="DUF4239"/>
</dbReference>
<keyword evidence="2" id="KW-0812">Transmembrane</keyword>